<evidence type="ECO:0000313" key="3">
    <source>
        <dbReference type="Proteomes" id="UP000176803"/>
    </source>
</evidence>
<evidence type="ECO:0000256" key="1">
    <source>
        <dbReference type="SAM" id="Phobius"/>
    </source>
</evidence>
<organism evidence="2 3">
    <name type="scientific">Candidatus Roizmanbacteria bacterium RIFCSPHIGHO2_12_FULL_41_11</name>
    <dbReference type="NCBI Taxonomy" id="1802052"/>
    <lineage>
        <taxon>Bacteria</taxon>
        <taxon>Candidatus Roizmaniibacteriota</taxon>
    </lineage>
</organism>
<dbReference type="EMBL" id="MGAC01000016">
    <property type="protein sequence ID" value="OGK38359.1"/>
    <property type="molecule type" value="Genomic_DNA"/>
</dbReference>
<accession>A0A1F7I4R4</accession>
<comment type="caution">
    <text evidence="2">The sequence shown here is derived from an EMBL/GenBank/DDBJ whole genome shotgun (WGS) entry which is preliminary data.</text>
</comment>
<feature type="transmembrane region" description="Helical" evidence="1">
    <location>
        <begin position="26"/>
        <end position="46"/>
    </location>
</feature>
<gene>
    <name evidence="2" type="ORF">A3F03_01375</name>
</gene>
<sequence>MEKLKYHTASLQKQWQQLMTVRNKHLVIAVLALMPVISPIGSTLLINPIRRVFGQDVVHDMCGDLGTGLLGNSKYYLDNRTQPISP</sequence>
<name>A0A1F7I4R4_9BACT</name>
<keyword evidence="1" id="KW-0812">Transmembrane</keyword>
<keyword evidence="1" id="KW-0472">Membrane</keyword>
<keyword evidence="1" id="KW-1133">Transmembrane helix</keyword>
<dbReference type="Proteomes" id="UP000176803">
    <property type="component" value="Unassembled WGS sequence"/>
</dbReference>
<proteinExistence type="predicted"/>
<protein>
    <submittedName>
        <fullName evidence="2">Uncharacterized protein</fullName>
    </submittedName>
</protein>
<dbReference type="AlphaFoldDB" id="A0A1F7I4R4"/>
<reference evidence="2 3" key="1">
    <citation type="journal article" date="2016" name="Nat. Commun.">
        <title>Thousands of microbial genomes shed light on interconnected biogeochemical processes in an aquifer system.</title>
        <authorList>
            <person name="Anantharaman K."/>
            <person name="Brown C.T."/>
            <person name="Hug L.A."/>
            <person name="Sharon I."/>
            <person name="Castelle C.J."/>
            <person name="Probst A.J."/>
            <person name="Thomas B.C."/>
            <person name="Singh A."/>
            <person name="Wilkins M.J."/>
            <person name="Karaoz U."/>
            <person name="Brodie E.L."/>
            <person name="Williams K.H."/>
            <person name="Hubbard S.S."/>
            <person name="Banfield J.F."/>
        </authorList>
    </citation>
    <scope>NUCLEOTIDE SEQUENCE [LARGE SCALE GENOMIC DNA]</scope>
</reference>
<evidence type="ECO:0000313" key="2">
    <source>
        <dbReference type="EMBL" id="OGK38359.1"/>
    </source>
</evidence>